<accession>A0A3N4J700</accession>
<evidence type="ECO:0000313" key="3">
    <source>
        <dbReference type="EMBL" id="RPA94073.1"/>
    </source>
</evidence>
<proteinExistence type="predicted"/>
<dbReference type="Proteomes" id="UP000276215">
    <property type="component" value="Unassembled WGS sequence"/>
</dbReference>
<reference evidence="3 4" key="1">
    <citation type="journal article" date="2018" name="Nat. Ecol. Evol.">
        <title>Pezizomycetes genomes reveal the molecular basis of ectomycorrhizal truffle lifestyle.</title>
        <authorList>
            <person name="Murat C."/>
            <person name="Payen T."/>
            <person name="Noel B."/>
            <person name="Kuo A."/>
            <person name="Morin E."/>
            <person name="Chen J."/>
            <person name="Kohler A."/>
            <person name="Krizsan K."/>
            <person name="Balestrini R."/>
            <person name="Da Silva C."/>
            <person name="Montanini B."/>
            <person name="Hainaut M."/>
            <person name="Levati E."/>
            <person name="Barry K.W."/>
            <person name="Belfiori B."/>
            <person name="Cichocki N."/>
            <person name="Clum A."/>
            <person name="Dockter R.B."/>
            <person name="Fauchery L."/>
            <person name="Guy J."/>
            <person name="Iotti M."/>
            <person name="Le Tacon F."/>
            <person name="Lindquist E.A."/>
            <person name="Lipzen A."/>
            <person name="Malagnac F."/>
            <person name="Mello A."/>
            <person name="Molinier V."/>
            <person name="Miyauchi S."/>
            <person name="Poulain J."/>
            <person name="Riccioni C."/>
            <person name="Rubini A."/>
            <person name="Sitrit Y."/>
            <person name="Splivallo R."/>
            <person name="Traeger S."/>
            <person name="Wang M."/>
            <person name="Zifcakova L."/>
            <person name="Wipf D."/>
            <person name="Zambonelli A."/>
            <person name="Paolocci F."/>
            <person name="Nowrousian M."/>
            <person name="Ottonello S."/>
            <person name="Baldrian P."/>
            <person name="Spatafora J.W."/>
            <person name="Henrissat B."/>
            <person name="Nagy L.G."/>
            <person name="Aury J.M."/>
            <person name="Wincker P."/>
            <person name="Grigoriev I.V."/>
            <person name="Bonfante P."/>
            <person name="Martin F.M."/>
        </authorList>
    </citation>
    <scope>NUCLEOTIDE SEQUENCE [LARGE SCALE GENOMIC DNA]</scope>
    <source>
        <strain evidence="3 4">120613-1</strain>
    </source>
</reference>
<organism evidence="3 4">
    <name type="scientific">Choiromyces venosus 120613-1</name>
    <dbReference type="NCBI Taxonomy" id="1336337"/>
    <lineage>
        <taxon>Eukaryota</taxon>
        <taxon>Fungi</taxon>
        <taxon>Dikarya</taxon>
        <taxon>Ascomycota</taxon>
        <taxon>Pezizomycotina</taxon>
        <taxon>Pezizomycetes</taxon>
        <taxon>Pezizales</taxon>
        <taxon>Tuberaceae</taxon>
        <taxon>Choiromyces</taxon>
    </lineage>
</organism>
<feature type="domain" description="PIN" evidence="2">
    <location>
        <begin position="10"/>
        <end position="34"/>
    </location>
</feature>
<keyword evidence="4" id="KW-1185">Reference proteome</keyword>
<name>A0A3N4J700_9PEZI</name>
<evidence type="ECO:0000259" key="2">
    <source>
        <dbReference type="Pfam" id="PF13638"/>
    </source>
</evidence>
<evidence type="ECO:0000256" key="1">
    <source>
        <dbReference type="SAM" id="MobiDB-lite"/>
    </source>
</evidence>
<feature type="compositionally biased region" description="Polar residues" evidence="1">
    <location>
        <begin position="41"/>
        <end position="51"/>
    </location>
</feature>
<feature type="region of interest" description="Disordered" evidence="1">
    <location>
        <begin position="31"/>
        <end position="51"/>
    </location>
</feature>
<evidence type="ECO:0000313" key="4">
    <source>
        <dbReference type="Proteomes" id="UP000276215"/>
    </source>
</evidence>
<dbReference type="OrthoDB" id="5493529at2759"/>
<dbReference type="InterPro" id="IPR002716">
    <property type="entry name" value="PIN_dom"/>
</dbReference>
<gene>
    <name evidence="3" type="ORF">L873DRAFT_1815014</name>
</gene>
<dbReference type="AlphaFoldDB" id="A0A3N4J700"/>
<dbReference type="Pfam" id="PF13638">
    <property type="entry name" value="PIN_4"/>
    <property type="match status" value="1"/>
</dbReference>
<protein>
    <recommendedName>
        <fullName evidence="2">PIN domain-containing protein</fullName>
    </recommendedName>
</protein>
<dbReference type="Gene3D" id="3.40.50.1010">
    <property type="entry name" value="5'-nuclease"/>
    <property type="match status" value="1"/>
</dbReference>
<dbReference type="EMBL" id="ML120443">
    <property type="protein sequence ID" value="RPA94073.1"/>
    <property type="molecule type" value="Genomic_DNA"/>
</dbReference>
<sequence>MRGRCGDYEAAVLITEDRNMRVKANAQGVPAISASDLEKTLSPNQQSECQT</sequence>